<evidence type="ECO:0000313" key="2">
    <source>
        <dbReference type="EMBL" id="GAA0623338.1"/>
    </source>
</evidence>
<protein>
    <recommendedName>
        <fullName evidence="4">Class F sortase</fullName>
    </recommendedName>
</protein>
<dbReference type="InterPro" id="IPR005754">
    <property type="entry name" value="Sortase"/>
</dbReference>
<keyword evidence="1" id="KW-0378">Hydrolase</keyword>
<evidence type="ECO:0008006" key="4">
    <source>
        <dbReference type="Google" id="ProtNLM"/>
    </source>
</evidence>
<dbReference type="EMBL" id="BAAAHE010000021">
    <property type="protein sequence ID" value="GAA0623338.1"/>
    <property type="molecule type" value="Genomic_DNA"/>
</dbReference>
<dbReference type="CDD" id="cd05829">
    <property type="entry name" value="Sortase_F"/>
    <property type="match status" value="1"/>
</dbReference>
<organism evidence="2 3">
    <name type="scientific">Sporichthya brevicatena</name>
    <dbReference type="NCBI Taxonomy" id="171442"/>
    <lineage>
        <taxon>Bacteria</taxon>
        <taxon>Bacillati</taxon>
        <taxon>Actinomycetota</taxon>
        <taxon>Actinomycetes</taxon>
        <taxon>Sporichthyales</taxon>
        <taxon>Sporichthyaceae</taxon>
        <taxon>Sporichthya</taxon>
    </lineage>
</organism>
<reference evidence="2 3" key="1">
    <citation type="journal article" date="2019" name="Int. J. Syst. Evol. Microbiol.">
        <title>The Global Catalogue of Microorganisms (GCM) 10K type strain sequencing project: providing services to taxonomists for standard genome sequencing and annotation.</title>
        <authorList>
            <consortium name="The Broad Institute Genomics Platform"/>
            <consortium name="The Broad Institute Genome Sequencing Center for Infectious Disease"/>
            <person name="Wu L."/>
            <person name="Ma J."/>
        </authorList>
    </citation>
    <scope>NUCLEOTIDE SEQUENCE [LARGE SCALE GENOMIC DNA]</scope>
    <source>
        <strain evidence="2 3">JCM 10671</strain>
    </source>
</reference>
<evidence type="ECO:0000313" key="3">
    <source>
        <dbReference type="Proteomes" id="UP001500957"/>
    </source>
</evidence>
<evidence type="ECO:0000256" key="1">
    <source>
        <dbReference type="ARBA" id="ARBA00022801"/>
    </source>
</evidence>
<dbReference type="Pfam" id="PF04203">
    <property type="entry name" value="Sortase"/>
    <property type="match status" value="1"/>
</dbReference>
<dbReference type="SUPFAM" id="SSF63817">
    <property type="entry name" value="Sortase"/>
    <property type="match status" value="1"/>
</dbReference>
<gene>
    <name evidence="2" type="ORF">GCM10009547_27990</name>
</gene>
<keyword evidence="3" id="KW-1185">Reference proteome</keyword>
<proteinExistence type="predicted"/>
<name>A0ABN1GY45_9ACTN</name>
<accession>A0ABN1GY45</accession>
<comment type="caution">
    <text evidence="2">The sequence shown here is derived from an EMBL/GenBank/DDBJ whole genome shotgun (WGS) entry which is preliminary data.</text>
</comment>
<sequence length="216" mass="22456">MDGSKPVRRFALPVALLAAVGLVVGVVVTRDDGGTQTVAAAPTPTPKPKCSTADGRFVPTGVTIPKVGKNINVMALPRDANGVPGTPPLTGGGKMAMAFDLGQGIRPGDSRGNALLNAHTYPDGSALGNKLLDGLREGDQIRVHGPKGYLCYEVTDRREVAAGVYKPYFAKKGKPQIAIVVCSGQRLGPGLWTKRTIWFASPVDAEPTSVVSAQAS</sequence>
<dbReference type="InterPro" id="IPR023365">
    <property type="entry name" value="Sortase_dom-sf"/>
</dbReference>
<dbReference type="InterPro" id="IPR042001">
    <property type="entry name" value="Sortase_F"/>
</dbReference>
<dbReference type="Proteomes" id="UP001500957">
    <property type="component" value="Unassembled WGS sequence"/>
</dbReference>
<dbReference type="Gene3D" id="2.40.260.10">
    <property type="entry name" value="Sortase"/>
    <property type="match status" value="1"/>
</dbReference>